<sequence>MSFGISSLACRLGAEFSRSVRVYRNAIDVVGPAKNGGLHAGFSGGVEERGAMMGMGGVEGFATRSLTGTFSCATMGRKDDGRSGRIISLRDYRVSTVKCQSLHYWEREKWEE</sequence>
<dbReference type="AlphaFoldDB" id="A0A317VKY2"/>
<gene>
    <name evidence="1" type="ORF">BO83DRAFT_19723</name>
</gene>
<proteinExistence type="predicted"/>
<protein>
    <submittedName>
        <fullName evidence="1">Uncharacterized protein</fullName>
    </submittedName>
</protein>
<dbReference type="VEuPathDB" id="FungiDB:BO83DRAFT_19723"/>
<evidence type="ECO:0000313" key="1">
    <source>
        <dbReference type="EMBL" id="PWY74956.1"/>
    </source>
</evidence>
<organism evidence="1 2">
    <name type="scientific">Aspergillus eucalypticola (strain CBS 122712 / IBT 29274)</name>
    <dbReference type="NCBI Taxonomy" id="1448314"/>
    <lineage>
        <taxon>Eukaryota</taxon>
        <taxon>Fungi</taxon>
        <taxon>Dikarya</taxon>
        <taxon>Ascomycota</taxon>
        <taxon>Pezizomycotina</taxon>
        <taxon>Eurotiomycetes</taxon>
        <taxon>Eurotiomycetidae</taxon>
        <taxon>Eurotiales</taxon>
        <taxon>Aspergillaceae</taxon>
        <taxon>Aspergillus</taxon>
        <taxon>Aspergillus subgen. Circumdati</taxon>
    </lineage>
</organism>
<accession>A0A317VKY2</accession>
<reference evidence="1" key="1">
    <citation type="submission" date="2016-12" db="EMBL/GenBank/DDBJ databases">
        <title>The genomes of Aspergillus section Nigri reveals drivers in fungal speciation.</title>
        <authorList>
            <consortium name="DOE Joint Genome Institute"/>
            <person name="Vesth T.C."/>
            <person name="Nybo J."/>
            <person name="Theobald S."/>
            <person name="Brandl J."/>
            <person name="Frisvad J.C."/>
            <person name="Nielsen K.F."/>
            <person name="Lyhne E.K."/>
            <person name="Kogle M.E."/>
            <person name="Kuo A."/>
            <person name="Riley R."/>
            <person name="Clum A."/>
            <person name="Nolan M."/>
            <person name="Lipzen A."/>
            <person name="Salamov A."/>
            <person name="Henrissat B."/>
            <person name="Wiebenga A."/>
            <person name="De vries R.P."/>
            <person name="Grigoriev I.V."/>
            <person name="Mortensen U.H."/>
            <person name="Andersen M.R."/>
            <person name="Baker S.E."/>
        </authorList>
    </citation>
    <scope>NUCLEOTIDE SEQUENCE</scope>
    <source>
        <strain evidence="1">CBS 122712</strain>
    </source>
</reference>
<dbReference type="Proteomes" id="UP000246171">
    <property type="component" value="Unassembled WGS sequence"/>
</dbReference>
<dbReference type="EMBL" id="MSFU01000010">
    <property type="protein sequence ID" value="PWY74956.1"/>
    <property type="molecule type" value="Genomic_DNA"/>
</dbReference>
<evidence type="ECO:0000313" key="2">
    <source>
        <dbReference type="Proteomes" id="UP000246171"/>
    </source>
</evidence>
<comment type="caution">
    <text evidence="1">The sequence shown here is derived from an EMBL/GenBank/DDBJ whole genome shotgun (WGS) entry which is preliminary data.</text>
</comment>
<name>A0A317VKY2_ASPEC</name>
<dbReference type="RefSeq" id="XP_025389051.1">
    <property type="nucleotide sequence ID" value="XM_025526609.1"/>
</dbReference>
<keyword evidence="2" id="KW-1185">Reference proteome</keyword>
<dbReference type="GeneID" id="37048571"/>